<feature type="compositionally biased region" description="Basic residues" evidence="1">
    <location>
        <begin position="199"/>
        <end position="224"/>
    </location>
</feature>
<feature type="region of interest" description="Disordered" evidence="1">
    <location>
        <begin position="176"/>
        <end position="224"/>
    </location>
</feature>
<name>A0A4P9WN80_9FUNG</name>
<reference evidence="3" key="1">
    <citation type="journal article" date="2018" name="Nat. Microbiol.">
        <title>Leveraging single-cell genomics to expand the fungal tree of life.</title>
        <authorList>
            <person name="Ahrendt S.R."/>
            <person name="Quandt C.A."/>
            <person name="Ciobanu D."/>
            <person name="Clum A."/>
            <person name="Salamov A."/>
            <person name="Andreopoulos B."/>
            <person name="Cheng J.F."/>
            <person name="Woyke T."/>
            <person name="Pelin A."/>
            <person name="Henrissat B."/>
            <person name="Reynolds N.K."/>
            <person name="Benny G.L."/>
            <person name="Smith M.E."/>
            <person name="James T.Y."/>
            <person name="Grigoriev I.V."/>
        </authorList>
    </citation>
    <scope>NUCLEOTIDE SEQUENCE [LARGE SCALE GENOMIC DNA]</scope>
</reference>
<accession>A0A4P9WN80</accession>
<feature type="compositionally biased region" description="Polar residues" evidence="1">
    <location>
        <begin position="1"/>
        <end position="13"/>
    </location>
</feature>
<feature type="compositionally biased region" description="Acidic residues" evidence="1">
    <location>
        <begin position="313"/>
        <end position="336"/>
    </location>
</feature>
<feature type="compositionally biased region" description="Polar residues" evidence="1">
    <location>
        <begin position="40"/>
        <end position="49"/>
    </location>
</feature>
<evidence type="ECO:0000313" key="2">
    <source>
        <dbReference type="EMBL" id="RKO94571.1"/>
    </source>
</evidence>
<evidence type="ECO:0000313" key="3">
    <source>
        <dbReference type="Proteomes" id="UP000269721"/>
    </source>
</evidence>
<sequence length="336" mass="37647">MPTFTNESPSEVNSAEEKPAIFMQTPAALSPIDKEHQRIYASSSSNKSVPGTLFFRFTPIATKSSLAIQQTVLAPQRQEVTTLQGPPPPPPPPPAGQQPLQQRGGPPPGVAQMMPYQQLKMQQVQNRQHPQDIYTYYQNPKTSENVVIGRSKTVTASQTLINGQANHFKTENIRRTSKKMRLSRQTSIKSKKYSEQKSSKRSRKSKSSRRSSKRKLSERTKRKISSKTKMFKINGIMLTGLFYTSNGELPLLQITVGVILGAIVIAELGANSQIFKQRQSDRIVIPRETQVLDNFEESVRSLAAHSTTRFEGNEGDDEFDEQEDKQDGEQDGENDI</sequence>
<organism evidence="2 3">
    <name type="scientific">Blyttiomyces helicus</name>
    <dbReference type="NCBI Taxonomy" id="388810"/>
    <lineage>
        <taxon>Eukaryota</taxon>
        <taxon>Fungi</taxon>
        <taxon>Fungi incertae sedis</taxon>
        <taxon>Chytridiomycota</taxon>
        <taxon>Chytridiomycota incertae sedis</taxon>
        <taxon>Chytridiomycetes</taxon>
        <taxon>Chytridiomycetes incertae sedis</taxon>
        <taxon>Blyttiomyces</taxon>
    </lineage>
</organism>
<dbReference type="EMBL" id="KZ993861">
    <property type="protein sequence ID" value="RKO94571.1"/>
    <property type="molecule type" value="Genomic_DNA"/>
</dbReference>
<dbReference type="Proteomes" id="UP000269721">
    <property type="component" value="Unassembled WGS sequence"/>
</dbReference>
<feature type="region of interest" description="Disordered" evidence="1">
    <location>
        <begin position="304"/>
        <end position="336"/>
    </location>
</feature>
<proteinExistence type="predicted"/>
<gene>
    <name evidence="2" type="ORF">BDK51DRAFT_26856</name>
</gene>
<protein>
    <submittedName>
        <fullName evidence="2">Uncharacterized protein</fullName>
    </submittedName>
</protein>
<feature type="region of interest" description="Disordered" evidence="1">
    <location>
        <begin position="1"/>
        <end position="51"/>
    </location>
</feature>
<dbReference type="AlphaFoldDB" id="A0A4P9WN80"/>
<keyword evidence="3" id="KW-1185">Reference proteome</keyword>
<feature type="region of interest" description="Disordered" evidence="1">
    <location>
        <begin position="79"/>
        <end position="112"/>
    </location>
</feature>
<evidence type="ECO:0000256" key="1">
    <source>
        <dbReference type="SAM" id="MobiDB-lite"/>
    </source>
</evidence>
<feature type="compositionally biased region" description="Pro residues" evidence="1">
    <location>
        <begin position="85"/>
        <end position="96"/>
    </location>
</feature>
<dbReference type="SUPFAM" id="SSF81995">
    <property type="entry name" value="beta-sandwich domain of Sec23/24"/>
    <property type="match status" value="1"/>
</dbReference>